<dbReference type="Gene3D" id="2.60.40.10">
    <property type="entry name" value="Immunoglobulins"/>
    <property type="match status" value="5"/>
</dbReference>
<feature type="compositionally biased region" description="Low complexity" evidence="1">
    <location>
        <begin position="302"/>
        <end position="318"/>
    </location>
</feature>
<dbReference type="AlphaFoldDB" id="F4LL91"/>
<keyword evidence="2" id="KW-1133">Transmembrane helix</keyword>
<name>F4LL91_TREBD</name>
<dbReference type="STRING" id="906968.Trebr_0115"/>
<dbReference type="OrthoDB" id="340531at2"/>
<dbReference type="Proteomes" id="UP000006546">
    <property type="component" value="Chromosome"/>
</dbReference>
<feature type="domain" description="FecR protein" evidence="3">
    <location>
        <begin position="81"/>
        <end position="172"/>
    </location>
</feature>
<feature type="region of interest" description="Disordered" evidence="1">
    <location>
        <begin position="297"/>
        <end position="318"/>
    </location>
</feature>
<evidence type="ECO:0000256" key="1">
    <source>
        <dbReference type="SAM" id="MobiDB-lite"/>
    </source>
</evidence>
<evidence type="ECO:0000259" key="3">
    <source>
        <dbReference type="Pfam" id="PF04773"/>
    </source>
</evidence>
<keyword evidence="2" id="KW-0812">Transmembrane</keyword>
<evidence type="ECO:0000256" key="2">
    <source>
        <dbReference type="SAM" id="Phobius"/>
    </source>
</evidence>
<feature type="transmembrane region" description="Helical" evidence="2">
    <location>
        <begin position="12"/>
        <end position="33"/>
    </location>
</feature>
<keyword evidence="2" id="KW-0472">Membrane</keyword>
<dbReference type="RefSeq" id="WP_013757289.1">
    <property type="nucleotide sequence ID" value="NC_015500.1"/>
</dbReference>
<organism evidence="4 5">
    <name type="scientific">Treponema brennaborense (strain DSM 12168 / CIP 105900 / DD5/3)</name>
    <dbReference type="NCBI Taxonomy" id="906968"/>
    <lineage>
        <taxon>Bacteria</taxon>
        <taxon>Pseudomonadati</taxon>
        <taxon>Spirochaetota</taxon>
        <taxon>Spirochaetia</taxon>
        <taxon>Spirochaetales</taxon>
        <taxon>Treponemataceae</taxon>
        <taxon>Treponema</taxon>
    </lineage>
</organism>
<evidence type="ECO:0000313" key="4">
    <source>
        <dbReference type="EMBL" id="AEE15569.1"/>
    </source>
</evidence>
<dbReference type="KEGG" id="tbe:Trebr_0115"/>
<accession>F4LL91</accession>
<dbReference type="HOGENOM" id="CLU_315904_0_0_12"/>
<dbReference type="InterPro" id="IPR013783">
    <property type="entry name" value="Ig-like_fold"/>
</dbReference>
<sequence>MTRKKRNIRFKASDAVITVLCLLVLIASLFLFYKDITRIQTKRNEQAIATITFKYRTAQRKLNGRVIWDRLRQESPVYDGDTLRTAEQSEAMIHLKDGNVLNMDENTMIQIFYTETGAALVTNGGTISLDTTAGSAGFTIVTENGSRIETGTGATLSAQTAADGFAVQIQNGMALVASADGTVRTASNGTELRVSADGGISEPPLTVTAPLPNARILHFMQTPADGTDEETAAVPLLFSWKSNRPEPADSVLIELSYDPDFTRITESRTEAASGNAVFPCKSGTVYWRVTRIEANRTDGSRADTGTDTDGTAGNDTTENNAAAETDAAAAAPASVSGKAVLAAVPQPQPRYPPAGTVISYRTGNPVIRFAWDGSDWAAGYELEVSGSPEMTDPAVKQSVSGNSAVTADLAEGTWFWRVTPRYLTQNAAEAEPSPVTPFTIYKKEKLSAPVPVTPGDGSVITRRASEAESVKFAWKADPDAAAYTLTVAADPQSEQPVLELNTTDPYVSVPFSAETLDIGTWYWSVTQRDGESDVSEPSPAFRFSVEPRKIPDRLLLYPPENYTVQASSVSAVQFNWKTTDAQNECRLQFAQDETFSNPVIDTQINGQTADGVALAAGTWYWRICAADAETGDPLYSPARAVTVVPELDAPQPILPADGATVVAHNGNPVTFSWQPVIGAQHYTLRVYRTAATESAPANSALIANSALAANATVPADAEPIAEHRRITGTSVSLHLPAAEQPVSYTWSIEAAAEETENAAARTGRKTERTVSVRSPIPVTLSYPADNELIDGLQALRSPLRFTWTETDPAAQTVFILRRLLPGGITQTVLTRTDPARPLYLERLSAGTYQWTVEARTSDGADIRARKPRTFTVSAPERLSPAVLLQPEAGTVFGPAYFRTHRTLRFAWQSVPEATEYTFTLYRKTPDGTVADPLIRKTLSAEKTELTLRDMSILDAGTFIWNIDTNARAKDGYIERQGTSSQAEFTVDIALPGKILPETPGTLYGN</sequence>
<dbReference type="InterPro" id="IPR006860">
    <property type="entry name" value="FecR"/>
</dbReference>
<gene>
    <name evidence="4" type="ordered locus">Trebr_0115</name>
</gene>
<reference evidence="5" key="1">
    <citation type="submission" date="2011-04" db="EMBL/GenBank/DDBJ databases">
        <title>The complete genome of Treponema brennaborense DSM 12168.</title>
        <authorList>
            <person name="Lucas S."/>
            <person name="Han J."/>
            <person name="Lapidus A."/>
            <person name="Bruce D."/>
            <person name="Goodwin L."/>
            <person name="Pitluck S."/>
            <person name="Peters L."/>
            <person name="Kyrpides N."/>
            <person name="Mavromatis K."/>
            <person name="Ivanova N."/>
            <person name="Mikhailova N."/>
            <person name="Pagani I."/>
            <person name="Teshima H."/>
            <person name="Detter J.C."/>
            <person name="Tapia R."/>
            <person name="Han C."/>
            <person name="Land M."/>
            <person name="Hauser L."/>
            <person name="Markowitz V."/>
            <person name="Cheng J.-F."/>
            <person name="Hugenholtz P."/>
            <person name="Woyke T."/>
            <person name="Wu D."/>
            <person name="Gronow S."/>
            <person name="Wellnitz S."/>
            <person name="Brambilla E."/>
            <person name="Klenk H.-P."/>
            <person name="Eisen J.A."/>
        </authorList>
    </citation>
    <scope>NUCLEOTIDE SEQUENCE [LARGE SCALE GENOMIC DNA]</scope>
    <source>
        <strain evidence="5">DSM 12168 / CIP 105900 / DD5/3</strain>
    </source>
</reference>
<dbReference type="eggNOG" id="COG4254">
    <property type="taxonomic scope" value="Bacteria"/>
</dbReference>
<dbReference type="Pfam" id="PF04773">
    <property type="entry name" value="FecR"/>
    <property type="match status" value="1"/>
</dbReference>
<protein>
    <submittedName>
        <fullName evidence="4">FecR protein</fullName>
    </submittedName>
</protein>
<evidence type="ECO:0000313" key="5">
    <source>
        <dbReference type="Proteomes" id="UP000006546"/>
    </source>
</evidence>
<keyword evidence="5" id="KW-1185">Reference proteome</keyword>
<dbReference type="EMBL" id="CP002696">
    <property type="protein sequence ID" value="AEE15569.1"/>
    <property type="molecule type" value="Genomic_DNA"/>
</dbReference>
<proteinExistence type="predicted"/>